<dbReference type="AlphaFoldDB" id="A0A2Z7B4V1"/>
<name>A0A2Z7B4V1_9LAMI</name>
<evidence type="ECO:0000256" key="1">
    <source>
        <dbReference type="SAM" id="MobiDB-lite"/>
    </source>
</evidence>
<gene>
    <name evidence="2" type="ORF">F511_06249</name>
</gene>
<accession>A0A2Z7B4V1</accession>
<feature type="compositionally biased region" description="Polar residues" evidence="1">
    <location>
        <begin position="60"/>
        <end position="82"/>
    </location>
</feature>
<feature type="region of interest" description="Disordered" evidence="1">
    <location>
        <begin position="41"/>
        <end position="86"/>
    </location>
</feature>
<dbReference type="Proteomes" id="UP000250235">
    <property type="component" value="Unassembled WGS sequence"/>
</dbReference>
<proteinExistence type="predicted"/>
<evidence type="ECO:0000313" key="3">
    <source>
        <dbReference type="Proteomes" id="UP000250235"/>
    </source>
</evidence>
<protein>
    <submittedName>
        <fullName evidence="2">Uncharacterized protein</fullName>
    </submittedName>
</protein>
<sequence>MQLGTLPLIACAHQQTMLATYHTQSSAHALISSSTQLSSRVHRLAPSSSQELGQLLPDLTNESAHNKSSSNRSQPQTNSHTGQLTQDQQLSLSLFFAIRFRLS</sequence>
<organism evidence="2 3">
    <name type="scientific">Dorcoceras hygrometricum</name>
    <dbReference type="NCBI Taxonomy" id="472368"/>
    <lineage>
        <taxon>Eukaryota</taxon>
        <taxon>Viridiplantae</taxon>
        <taxon>Streptophyta</taxon>
        <taxon>Embryophyta</taxon>
        <taxon>Tracheophyta</taxon>
        <taxon>Spermatophyta</taxon>
        <taxon>Magnoliopsida</taxon>
        <taxon>eudicotyledons</taxon>
        <taxon>Gunneridae</taxon>
        <taxon>Pentapetalae</taxon>
        <taxon>asterids</taxon>
        <taxon>lamiids</taxon>
        <taxon>Lamiales</taxon>
        <taxon>Gesneriaceae</taxon>
        <taxon>Didymocarpoideae</taxon>
        <taxon>Trichosporeae</taxon>
        <taxon>Loxocarpinae</taxon>
        <taxon>Dorcoceras</taxon>
    </lineage>
</organism>
<reference evidence="2 3" key="1">
    <citation type="journal article" date="2015" name="Proc. Natl. Acad. Sci. U.S.A.">
        <title>The resurrection genome of Boea hygrometrica: A blueprint for survival of dehydration.</title>
        <authorList>
            <person name="Xiao L."/>
            <person name="Yang G."/>
            <person name="Zhang L."/>
            <person name="Yang X."/>
            <person name="Zhao S."/>
            <person name="Ji Z."/>
            <person name="Zhou Q."/>
            <person name="Hu M."/>
            <person name="Wang Y."/>
            <person name="Chen M."/>
            <person name="Xu Y."/>
            <person name="Jin H."/>
            <person name="Xiao X."/>
            <person name="Hu G."/>
            <person name="Bao F."/>
            <person name="Hu Y."/>
            <person name="Wan P."/>
            <person name="Li L."/>
            <person name="Deng X."/>
            <person name="Kuang T."/>
            <person name="Xiang C."/>
            <person name="Zhu J.K."/>
            <person name="Oliver M.J."/>
            <person name="He Y."/>
        </authorList>
    </citation>
    <scope>NUCLEOTIDE SEQUENCE [LARGE SCALE GENOMIC DNA]</scope>
    <source>
        <strain evidence="3">cv. XS01</strain>
    </source>
</reference>
<evidence type="ECO:0000313" key="2">
    <source>
        <dbReference type="EMBL" id="KZV28815.1"/>
    </source>
</evidence>
<dbReference type="EMBL" id="KV010001">
    <property type="protein sequence ID" value="KZV28815.1"/>
    <property type="molecule type" value="Genomic_DNA"/>
</dbReference>
<keyword evidence="3" id="KW-1185">Reference proteome</keyword>